<accession>W8F5G8</accession>
<dbReference type="RefSeq" id="WP_044001524.1">
    <property type="nucleotide sequence ID" value="NZ_CP007145.1"/>
</dbReference>
<gene>
    <name evidence="1" type="ORF">Hsw_1375</name>
</gene>
<dbReference type="EMBL" id="CP007145">
    <property type="protein sequence ID" value="AHJ96970.1"/>
    <property type="molecule type" value="Genomic_DNA"/>
</dbReference>
<dbReference type="PATRIC" id="fig|1227739.3.peg.1611"/>
<dbReference type="Proteomes" id="UP000019423">
    <property type="component" value="Chromosome"/>
</dbReference>
<organism evidence="1 2">
    <name type="scientific">Hymenobacter swuensis DY53</name>
    <dbReference type="NCBI Taxonomy" id="1227739"/>
    <lineage>
        <taxon>Bacteria</taxon>
        <taxon>Pseudomonadati</taxon>
        <taxon>Bacteroidota</taxon>
        <taxon>Cytophagia</taxon>
        <taxon>Cytophagales</taxon>
        <taxon>Hymenobacteraceae</taxon>
        <taxon>Hymenobacter</taxon>
    </lineage>
</organism>
<dbReference type="AlphaFoldDB" id="W8F5G8"/>
<name>W8F5G8_9BACT</name>
<keyword evidence="2" id="KW-1185">Reference proteome</keyword>
<dbReference type="HOGENOM" id="CLU_2770298_0_0_10"/>
<protein>
    <submittedName>
        <fullName evidence="1">Uncharacterized protein</fullName>
    </submittedName>
</protein>
<evidence type="ECO:0000313" key="2">
    <source>
        <dbReference type="Proteomes" id="UP000019423"/>
    </source>
</evidence>
<dbReference type="OrthoDB" id="870752at2"/>
<reference evidence="1 2" key="1">
    <citation type="submission" date="2014-01" db="EMBL/GenBank/DDBJ databases">
        <title>Complete genome sequence of ionizing-radiation resistance bacterium Hymenobacter swuensis DY53.</title>
        <authorList>
            <person name="Jung J.-H."/>
            <person name="Jeong S.-W."/>
            <person name="Joe M.-H."/>
            <person name="Cho y.-j."/>
            <person name="Kim M.-K."/>
            <person name="Lim S.-Y."/>
        </authorList>
    </citation>
    <scope>NUCLEOTIDE SEQUENCE [LARGE SCALE GENOMIC DNA]</scope>
    <source>
        <strain evidence="1 2">DY53</strain>
    </source>
</reference>
<proteinExistence type="predicted"/>
<dbReference type="KEGG" id="hsw:Hsw_1375"/>
<evidence type="ECO:0000313" key="1">
    <source>
        <dbReference type="EMBL" id="AHJ96970.1"/>
    </source>
</evidence>
<sequence>MARIEAVAAAQDHYTASTLTALPEAGPGLAVKNKAEVHLPDYSKLGPADAPYLLVVQKQLDGEGRWVVR</sequence>